<dbReference type="GO" id="GO:0042981">
    <property type="term" value="P:regulation of apoptotic process"/>
    <property type="evidence" value="ECO:0007669"/>
    <property type="project" value="InterPro"/>
</dbReference>
<dbReference type="InterPro" id="IPR016129">
    <property type="entry name" value="Caspase_his_AS"/>
</dbReference>
<dbReference type="PROSITE" id="PS50208">
    <property type="entry name" value="CASPASE_P20"/>
    <property type="match status" value="1"/>
</dbReference>
<dbReference type="InterPro" id="IPR033139">
    <property type="entry name" value="Caspase_cys_AS"/>
</dbReference>
<dbReference type="InterPro" id="IPR002398">
    <property type="entry name" value="Pept_C14"/>
</dbReference>
<dbReference type="Gene3D" id="1.10.533.10">
    <property type="entry name" value="Death Domain, Fas"/>
    <property type="match status" value="1"/>
</dbReference>
<accession>A0A088B259</accession>
<dbReference type="InterPro" id="IPR011029">
    <property type="entry name" value="DEATH-like_dom_sf"/>
</dbReference>
<keyword evidence="5" id="KW-0788">Thiol protease</keyword>
<evidence type="ECO:0000256" key="3">
    <source>
        <dbReference type="ARBA" id="ARBA00022703"/>
    </source>
</evidence>
<dbReference type="InterPro" id="IPR029030">
    <property type="entry name" value="Caspase-like_dom_sf"/>
</dbReference>
<dbReference type="SUPFAM" id="SSF47986">
    <property type="entry name" value="DEATH domain"/>
    <property type="match status" value="1"/>
</dbReference>
<dbReference type="InterPro" id="IPR001315">
    <property type="entry name" value="CARD"/>
</dbReference>
<evidence type="ECO:0000256" key="6">
    <source>
        <dbReference type="ARBA" id="ARBA00023145"/>
    </source>
</evidence>
<feature type="compositionally biased region" description="Basic and acidic residues" evidence="8">
    <location>
        <begin position="92"/>
        <end position="105"/>
    </location>
</feature>
<evidence type="ECO:0000259" key="9">
    <source>
        <dbReference type="PROSITE" id="PS50207"/>
    </source>
</evidence>
<dbReference type="InterPro" id="IPR015917">
    <property type="entry name" value="Pept_C14A"/>
</dbReference>
<keyword evidence="4" id="KW-0378">Hydrolase</keyword>
<dbReference type="CDD" id="cd00032">
    <property type="entry name" value="CASc"/>
    <property type="match status" value="1"/>
</dbReference>
<keyword evidence="3" id="KW-0053">Apoptosis</keyword>
<dbReference type="AlphaFoldDB" id="A0A088B259"/>
<evidence type="ECO:0000256" key="4">
    <source>
        <dbReference type="ARBA" id="ARBA00022801"/>
    </source>
</evidence>
<organism evidence="12">
    <name type="scientific">Magallana angulata</name>
    <dbReference type="NCBI Taxonomy" id="2784310"/>
    <lineage>
        <taxon>Eukaryota</taxon>
        <taxon>Metazoa</taxon>
        <taxon>Spiralia</taxon>
        <taxon>Lophotrochozoa</taxon>
        <taxon>Mollusca</taxon>
        <taxon>Bivalvia</taxon>
        <taxon>Autobranchia</taxon>
        <taxon>Pteriomorphia</taxon>
        <taxon>Ostreida</taxon>
        <taxon>Ostreoidea</taxon>
        <taxon>Ostreidae</taxon>
        <taxon>Magallana</taxon>
    </lineage>
</organism>
<reference evidence="12" key="1">
    <citation type="journal article" date="2015" name="Mol. Biol. Rep.">
        <title>Molecular cloning of two molluscan caspases and gene functional analysis during Crassostrea angulata (Fujian oyster) larval metamorphosis.</title>
        <authorList>
            <person name="Yang B."/>
            <person name="Li L."/>
            <person name="Pu F."/>
            <person name="You W."/>
            <person name="Huang H."/>
            <person name="Ke C."/>
        </authorList>
    </citation>
    <scope>NUCLEOTIDE SEQUENCE</scope>
</reference>
<evidence type="ECO:0000256" key="7">
    <source>
        <dbReference type="RuleBase" id="RU003971"/>
    </source>
</evidence>
<evidence type="ECO:0000259" key="10">
    <source>
        <dbReference type="PROSITE" id="PS50208"/>
    </source>
</evidence>
<dbReference type="PROSITE" id="PS50207">
    <property type="entry name" value="CASPASE_P10"/>
    <property type="match status" value="1"/>
</dbReference>
<dbReference type="GO" id="GO:0006508">
    <property type="term" value="P:proteolysis"/>
    <property type="evidence" value="ECO:0007669"/>
    <property type="project" value="UniProtKB-KW"/>
</dbReference>
<proteinExistence type="evidence at transcript level"/>
<dbReference type="PROSITE" id="PS50209">
    <property type="entry name" value="CARD"/>
    <property type="match status" value="1"/>
</dbReference>
<dbReference type="PANTHER" id="PTHR47901">
    <property type="entry name" value="CASPASE RECRUITMENT DOMAIN-CONTAINING PROTEIN 18"/>
    <property type="match status" value="1"/>
</dbReference>
<comment type="similarity">
    <text evidence="1 7">Belongs to the peptidase C14A family.</text>
</comment>
<dbReference type="SMART" id="SM00115">
    <property type="entry name" value="CASc"/>
    <property type="match status" value="1"/>
</dbReference>
<dbReference type="PROSITE" id="PS01121">
    <property type="entry name" value="CASPASE_HIS"/>
    <property type="match status" value="1"/>
</dbReference>
<evidence type="ECO:0000313" key="12">
    <source>
        <dbReference type="EMBL" id="AGN75137.1"/>
    </source>
</evidence>
<dbReference type="SUPFAM" id="SSF52129">
    <property type="entry name" value="Caspase-like"/>
    <property type="match status" value="1"/>
</dbReference>
<evidence type="ECO:0000256" key="1">
    <source>
        <dbReference type="ARBA" id="ARBA00010134"/>
    </source>
</evidence>
<dbReference type="CDD" id="cd01671">
    <property type="entry name" value="CARD"/>
    <property type="match status" value="1"/>
</dbReference>
<feature type="domain" description="Caspase family p10" evidence="9">
    <location>
        <begin position="541"/>
        <end position="634"/>
    </location>
</feature>
<dbReference type="Pfam" id="PF00656">
    <property type="entry name" value="Peptidase_C14"/>
    <property type="match status" value="1"/>
</dbReference>
<dbReference type="InterPro" id="IPR002138">
    <property type="entry name" value="Pept_C14_p10"/>
</dbReference>
<dbReference type="GO" id="GO:0006915">
    <property type="term" value="P:apoptotic process"/>
    <property type="evidence" value="ECO:0007669"/>
    <property type="project" value="UniProtKB-KW"/>
</dbReference>
<dbReference type="Gene3D" id="3.30.70.1470">
    <property type="entry name" value="Caspase-like"/>
    <property type="match status" value="1"/>
</dbReference>
<dbReference type="Pfam" id="PF00619">
    <property type="entry name" value="CARD"/>
    <property type="match status" value="1"/>
</dbReference>
<dbReference type="InterPro" id="IPR011600">
    <property type="entry name" value="Pept_C14_caspase"/>
</dbReference>
<protein>
    <submittedName>
        <fullName evidence="12">Caspase-2</fullName>
    </submittedName>
</protein>
<feature type="region of interest" description="Disordered" evidence="8">
    <location>
        <begin position="92"/>
        <end position="138"/>
    </location>
</feature>
<feature type="domain" description="Caspase family p20" evidence="10">
    <location>
        <begin position="399"/>
        <end position="525"/>
    </location>
</feature>
<feature type="domain" description="CARD" evidence="11">
    <location>
        <begin position="1"/>
        <end position="70"/>
    </location>
</feature>
<sequence length="640" mass="72170">MDKAKKNILIKNRVELVENINIEDGLLTELLSRQVLTQRTAKSIQAKKTTFDQTEELLDKIALKSNGFEALSEALIANGQEDIVNLYLKPPSEESEKLKRDEKSESVISQESQTVGPEPTRPQSSPPRLPAPGSQESQPITKAVQLLTHTESASPRVLSQGQQESQGVPTRQLQPVLHHPPPDHVFHPIQTHSVQSVPVQPPSVDSSIICVSGNPGQPYNFSNAVFLDRVRKSDGSFKENQQRHNLKHYINDPNYQVPPEVPPTTVSQHIPVMFNNNVHPVPKEVVYIPSYRPASLQREDTLDAMTKPLGNHEANCESPAKRQRTEEKIEITVFESNQPSQNEPQMMTQSSLQPVRIQGELDDPEIDLTDGPVTVRVDNTTRQFYVTNYKKSYAMRRLPRGKALIINVNEVEGKPPRRGTDIDRDNLYHLLRQLHFDVQVYNDKDGLTAKEIAQKLEMFAADSAHRQGDSSFVCLLSHGERVLFLVTDGRKLQLDSVFKLFDNSNCQPLVGKPKIFVIQACRGGALDSGVPFLDEQDGSTGSKQLPTQSDMIICFPTQAGYYAWRNRERGSWYIEALVQIFMKYAKSEDICTMLHRVNLLVSRKVSRCPQIEMDSMSQMSEYKSSLRMPHLFFYPGIGCV</sequence>
<evidence type="ECO:0000256" key="2">
    <source>
        <dbReference type="ARBA" id="ARBA00022670"/>
    </source>
</evidence>
<keyword evidence="2" id="KW-0645">Protease</keyword>
<feature type="compositionally biased region" description="Polar residues" evidence="8">
    <location>
        <begin position="106"/>
        <end position="115"/>
    </location>
</feature>
<keyword evidence="6" id="KW-0865">Zymogen</keyword>
<dbReference type="Gene3D" id="3.40.50.1460">
    <property type="match status" value="1"/>
</dbReference>
<dbReference type="EMBL" id="JX890390">
    <property type="protein sequence ID" value="AGN75137.1"/>
    <property type="molecule type" value="mRNA"/>
</dbReference>
<dbReference type="InterPro" id="IPR001309">
    <property type="entry name" value="Pept_C14_p20"/>
</dbReference>
<evidence type="ECO:0000256" key="8">
    <source>
        <dbReference type="SAM" id="MobiDB-lite"/>
    </source>
</evidence>
<feature type="region of interest" description="Disordered" evidence="8">
    <location>
        <begin position="154"/>
        <end position="173"/>
    </location>
</feature>
<evidence type="ECO:0000256" key="5">
    <source>
        <dbReference type="ARBA" id="ARBA00022807"/>
    </source>
</evidence>
<evidence type="ECO:0000259" key="11">
    <source>
        <dbReference type="PROSITE" id="PS50209"/>
    </source>
</evidence>
<dbReference type="PANTHER" id="PTHR47901:SF8">
    <property type="entry name" value="CASPASE-3"/>
    <property type="match status" value="1"/>
</dbReference>
<name>A0A088B259_9BIVA</name>
<dbReference type="GO" id="GO:0004197">
    <property type="term" value="F:cysteine-type endopeptidase activity"/>
    <property type="evidence" value="ECO:0007669"/>
    <property type="project" value="InterPro"/>
</dbReference>
<dbReference type="PROSITE" id="PS01122">
    <property type="entry name" value="CASPASE_CYS"/>
    <property type="match status" value="1"/>
</dbReference>
<dbReference type="PRINTS" id="PR00376">
    <property type="entry name" value="IL1BCENZYME"/>
</dbReference>